<dbReference type="PANTHER" id="PTHR47592">
    <property type="entry name" value="PBF68 PROTEIN"/>
    <property type="match status" value="1"/>
</dbReference>
<sequence length="389" mass="45134">MSKALEMLEGEVELLQMPHKPTLYSHEMSAKDQENSPIGVPFSSFNNMAFTNIIDTPVVTPTPTHGEKPEKFTRLDFKRWQQKMLFYLTTLNLAKVLHEDAPTLKEGETNKQIMAAVEAWKHLDFLCKNYILNGLDNTMYNMYSQVKTTKELWESLENKYKIEDAGMKKFIVGRFLDYKMVDSKIMTSQVQELQIILHELHAEKMELSESFQVATIVEKLPPYWKDFKNYLKHKRKEMGLEDLIVRLKIEEDNRVSENKVGKHPTKFKANLVEPKANKKRKHFGESLSKGKNKYKKFVGKCYICNKQGHRAKDCHLKGQSKENKTHVTEEEELANMLSALVLFEANMVGNPNEWWVDTGATRHGCGNWKSGAKDDFWKRTCSHRCATYA</sequence>
<dbReference type="InterPro" id="IPR036875">
    <property type="entry name" value="Znf_CCHC_sf"/>
</dbReference>
<dbReference type="GO" id="GO:0008270">
    <property type="term" value="F:zinc ion binding"/>
    <property type="evidence" value="ECO:0007669"/>
    <property type="project" value="UniProtKB-KW"/>
</dbReference>
<dbReference type="Pfam" id="PF14223">
    <property type="entry name" value="Retrotran_gag_2"/>
    <property type="match status" value="1"/>
</dbReference>
<reference evidence="3 4" key="1">
    <citation type="journal article" date="2018" name="PLoS Genet.">
        <title>Population sequencing reveals clonal diversity and ancestral inbreeding in the grapevine cultivar Chardonnay.</title>
        <authorList>
            <person name="Roach M.J."/>
            <person name="Johnson D.L."/>
            <person name="Bohlmann J."/>
            <person name="van Vuuren H.J."/>
            <person name="Jones S.J."/>
            <person name="Pretorius I.S."/>
            <person name="Schmidt S.A."/>
            <person name="Borneman A.R."/>
        </authorList>
    </citation>
    <scope>NUCLEOTIDE SEQUENCE [LARGE SCALE GENOMIC DNA]</scope>
    <source>
        <strain evidence="4">cv. Chardonnay</strain>
        <tissue evidence="3">Leaf</tissue>
    </source>
</reference>
<feature type="domain" description="CCHC-type" evidence="2">
    <location>
        <begin position="300"/>
        <end position="314"/>
    </location>
</feature>
<organism evidence="3 4">
    <name type="scientific">Vitis vinifera</name>
    <name type="common">Grape</name>
    <dbReference type="NCBI Taxonomy" id="29760"/>
    <lineage>
        <taxon>Eukaryota</taxon>
        <taxon>Viridiplantae</taxon>
        <taxon>Streptophyta</taxon>
        <taxon>Embryophyta</taxon>
        <taxon>Tracheophyta</taxon>
        <taxon>Spermatophyta</taxon>
        <taxon>Magnoliopsida</taxon>
        <taxon>eudicotyledons</taxon>
        <taxon>Gunneridae</taxon>
        <taxon>Pentapetalae</taxon>
        <taxon>rosids</taxon>
        <taxon>Vitales</taxon>
        <taxon>Vitaceae</taxon>
        <taxon>Viteae</taxon>
        <taxon>Vitis</taxon>
    </lineage>
</organism>
<protein>
    <recommendedName>
        <fullName evidence="2">CCHC-type domain-containing protein</fullName>
    </recommendedName>
</protein>
<accession>A0A438ICV3</accession>
<dbReference type="InterPro" id="IPR001878">
    <property type="entry name" value="Znf_CCHC"/>
</dbReference>
<dbReference type="GO" id="GO:0003676">
    <property type="term" value="F:nucleic acid binding"/>
    <property type="evidence" value="ECO:0007669"/>
    <property type="project" value="InterPro"/>
</dbReference>
<dbReference type="EMBL" id="QGNW01000120">
    <property type="protein sequence ID" value="RVW94539.1"/>
    <property type="molecule type" value="Genomic_DNA"/>
</dbReference>
<keyword evidence="1" id="KW-0863">Zinc-finger</keyword>
<dbReference type="Gene3D" id="4.10.60.10">
    <property type="entry name" value="Zinc finger, CCHC-type"/>
    <property type="match status" value="1"/>
</dbReference>
<gene>
    <name evidence="3" type="ORF">CK203_030793</name>
</gene>
<dbReference type="PANTHER" id="PTHR47592:SF27">
    <property type="entry name" value="OS08G0421700 PROTEIN"/>
    <property type="match status" value="1"/>
</dbReference>
<keyword evidence="1" id="KW-0862">Zinc</keyword>
<dbReference type="Proteomes" id="UP000288805">
    <property type="component" value="Unassembled WGS sequence"/>
</dbReference>
<evidence type="ECO:0000256" key="1">
    <source>
        <dbReference type="PROSITE-ProRule" id="PRU00047"/>
    </source>
</evidence>
<dbReference type="SUPFAM" id="SSF57756">
    <property type="entry name" value="Retrovirus zinc finger-like domains"/>
    <property type="match status" value="1"/>
</dbReference>
<proteinExistence type="predicted"/>
<dbReference type="AlphaFoldDB" id="A0A438ICV3"/>
<dbReference type="SMART" id="SM00343">
    <property type="entry name" value="ZnF_C2HC"/>
    <property type="match status" value="1"/>
</dbReference>
<name>A0A438ICV3_VITVI</name>
<dbReference type="PROSITE" id="PS50158">
    <property type="entry name" value="ZF_CCHC"/>
    <property type="match status" value="1"/>
</dbReference>
<evidence type="ECO:0000259" key="2">
    <source>
        <dbReference type="PROSITE" id="PS50158"/>
    </source>
</evidence>
<evidence type="ECO:0000313" key="3">
    <source>
        <dbReference type="EMBL" id="RVW94539.1"/>
    </source>
</evidence>
<comment type="caution">
    <text evidence="3">The sequence shown here is derived from an EMBL/GenBank/DDBJ whole genome shotgun (WGS) entry which is preliminary data.</text>
</comment>
<keyword evidence="1" id="KW-0479">Metal-binding</keyword>
<evidence type="ECO:0000313" key="4">
    <source>
        <dbReference type="Proteomes" id="UP000288805"/>
    </source>
</evidence>